<keyword evidence="4" id="KW-0342">GTP-binding</keyword>
<accession>A0ABT3X2Y5</accession>
<dbReference type="RefSeq" id="WP_267152507.1">
    <property type="nucleotide sequence ID" value="NZ_JAPMLT010000009.1"/>
</dbReference>
<dbReference type="InterPro" id="IPR045063">
    <property type="entry name" value="Dynamin_N"/>
</dbReference>
<comment type="caution">
    <text evidence="8">The sequence shown here is derived from an EMBL/GenBank/DDBJ whole genome shotgun (WGS) entry which is preliminary data.</text>
</comment>
<comment type="subcellular location">
    <subcellularLocation>
        <location evidence="1">Membrane</location>
    </subcellularLocation>
</comment>
<feature type="domain" description="Dynamin N-terminal" evidence="7">
    <location>
        <begin position="58"/>
        <end position="212"/>
    </location>
</feature>
<evidence type="ECO:0000256" key="2">
    <source>
        <dbReference type="ARBA" id="ARBA00022741"/>
    </source>
</evidence>
<dbReference type="Pfam" id="PF00350">
    <property type="entry name" value="Dynamin_N"/>
    <property type="match status" value="1"/>
</dbReference>
<keyword evidence="3" id="KW-0378">Hydrolase</keyword>
<keyword evidence="2" id="KW-0547">Nucleotide-binding</keyword>
<dbReference type="CDD" id="cd09912">
    <property type="entry name" value="DLP_2"/>
    <property type="match status" value="1"/>
</dbReference>
<dbReference type="InterPro" id="IPR027417">
    <property type="entry name" value="P-loop_NTPase"/>
</dbReference>
<evidence type="ECO:0000256" key="1">
    <source>
        <dbReference type="ARBA" id="ARBA00004370"/>
    </source>
</evidence>
<evidence type="ECO:0000256" key="5">
    <source>
        <dbReference type="ARBA" id="ARBA00023136"/>
    </source>
</evidence>
<dbReference type="Proteomes" id="UP001208017">
    <property type="component" value="Unassembled WGS sequence"/>
</dbReference>
<evidence type="ECO:0000259" key="7">
    <source>
        <dbReference type="Pfam" id="PF00350"/>
    </source>
</evidence>
<dbReference type="PANTHER" id="PTHR10465">
    <property type="entry name" value="TRANSMEMBRANE GTPASE FZO1"/>
    <property type="match status" value="1"/>
</dbReference>
<reference evidence="8 9" key="1">
    <citation type="submission" date="2022-11" db="EMBL/GenBank/DDBJ databases">
        <title>Study of microbial diversity in lake waters.</title>
        <authorList>
            <person name="Zhang J."/>
        </authorList>
    </citation>
    <scope>NUCLEOTIDE SEQUENCE [LARGE SCALE GENOMIC DNA]</scope>
    <source>
        <strain evidence="8 9">DT12</strain>
    </source>
</reference>
<dbReference type="SUPFAM" id="SSF52540">
    <property type="entry name" value="P-loop containing nucleoside triphosphate hydrolases"/>
    <property type="match status" value="1"/>
</dbReference>
<evidence type="ECO:0000256" key="4">
    <source>
        <dbReference type="ARBA" id="ARBA00023134"/>
    </source>
</evidence>
<evidence type="ECO:0000256" key="6">
    <source>
        <dbReference type="SAM" id="Coils"/>
    </source>
</evidence>
<keyword evidence="9" id="KW-1185">Reference proteome</keyword>
<dbReference type="EMBL" id="JAPMLT010000009">
    <property type="protein sequence ID" value="MCX7571265.1"/>
    <property type="molecule type" value="Genomic_DNA"/>
</dbReference>
<keyword evidence="5" id="KW-0472">Membrane</keyword>
<gene>
    <name evidence="8" type="ORF">OS242_15035</name>
</gene>
<dbReference type="InterPro" id="IPR027094">
    <property type="entry name" value="Mitofusin_fam"/>
</dbReference>
<proteinExistence type="predicted"/>
<evidence type="ECO:0000313" key="9">
    <source>
        <dbReference type="Proteomes" id="UP001208017"/>
    </source>
</evidence>
<name>A0ABT3X2Y5_9BACL</name>
<organism evidence="8 9">
    <name type="scientific">Tumebacillus lacus</name>
    <dbReference type="NCBI Taxonomy" id="2995335"/>
    <lineage>
        <taxon>Bacteria</taxon>
        <taxon>Bacillati</taxon>
        <taxon>Bacillota</taxon>
        <taxon>Bacilli</taxon>
        <taxon>Bacillales</taxon>
        <taxon>Alicyclobacillaceae</taxon>
        <taxon>Tumebacillus</taxon>
    </lineage>
</organism>
<keyword evidence="6" id="KW-0175">Coiled coil</keyword>
<protein>
    <submittedName>
        <fullName evidence="8">Dynamin family protein</fullName>
    </submittedName>
</protein>
<evidence type="ECO:0000313" key="8">
    <source>
        <dbReference type="EMBL" id="MCX7571265.1"/>
    </source>
</evidence>
<dbReference type="PANTHER" id="PTHR10465:SF0">
    <property type="entry name" value="SARCALUMENIN"/>
    <property type="match status" value="1"/>
</dbReference>
<sequence>MTTLTKEQIDTIQVQVRHDNLQQRLNQLAVTFDGAGDDGNAAKMRELIQKLDGGQFAIGFCGHFSAGKSSMINALLGSEILPSSPIPTSANVVAIRGGEVSKATAYLTNGETIDFDVAKDLEKIKNYAADGNLVERIDIAHPTDLLTPNVSVMDTPGIDSTDDAHKVATESALHLADVVLYVMDYNHVQSELNFSFTKTLKDRGKPVYLVVNMIDKHMDFELSFDDYRESVIEGFATWGIEPDGLYFTSLFEPDHEENMFEALQEKIGALFAEKDELLVKSVVSSAAYLIDEHRKTQAKENAEHRRRYEAVIDAADNVEDLLEAARTAQEKLDRYAAAPAELEQRMRKEIQSLLDNAKITPFQTTELAGAYLQSRKPGFKVGFLFGSTKKTEEERAARLAALAADLRDKVQANIDWHIRELLVKIPEEAGVRDEAYAKAVYDGYAVSYDEAFIAGVVKEGGLSSEEYMYQFAKDLSAAVKELYRHEAMRFVTKAVEAVRAKESSQGEELRAQVAAAQEIIEAQAALAGLAEREEKYLAELLGLLIGEEK</sequence>
<dbReference type="Gene3D" id="3.40.50.300">
    <property type="entry name" value="P-loop containing nucleotide triphosphate hydrolases"/>
    <property type="match status" value="1"/>
</dbReference>
<evidence type="ECO:0000256" key="3">
    <source>
        <dbReference type="ARBA" id="ARBA00022801"/>
    </source>
</evidence>
<feature type="coiled-coil region" evidence="6">
    <location>
        <begin position="311"/>
        <end position="338"/>
    </location>
</feature>